<accession>A0A8J5QHR1</accession>
<dbReference type="EMBL" id="JAGSYN010000221">
    <property type="protein sequence ID" value="KAG7661357.1"/>
    <property type="molecule type" value="Genomic_DNA"/>
</dbReference>
<evidence type="ECO:0000313" key="3">
    <source>
        <dbReference type="Proteomes" id="UP000694255"/>
    </source>
</evidence>
<name>A0A8J5QHR1_9ASCO</name>
<protein>
    <submittedName>
        <fullName evidence="2">Uncharacterized protein</fullName>
    </submittedName>
</protein>
<feature type="compositionally biased region" description="Low complexity" evidence="1">
    <location>
        <begin position="62"/>
        <end position="81"/>
    </location>
</feature>
<proteinExistence type="predicted"/>
<dbReference type="Proteomes" id="UP000694255">
    <property type="component" value="Unassembled WGS sequence"/>
</dbReference>
<dbReference type="RefSeq" id="XP_049261590.1">
    <property type="nucleotide sequence ID" value="XM_049409183.1"/>
</dbReference>
<feature type="compositionally biased region" description="Polar residues" evidence="1">
    <location>
        <begin position="105"/>
        <end position="116"/>
    </location>
</feature>
<keyword evidence="3" id="KW-1185">Reference proteome</keyword>
<dbReference type="OrthoDB" id="4096135at2759"/>
<evidence type="ECO:0000313" key="2">
    <source>
        <dbReference type="EMBL" id="KAG7661357.1"/>
    </source>
</evidence>
<dbReference type="GeneID" id="73471949"/>
<comment type="caution">
    <text evidence="2">The sequence shown here is derived from an EMBL/GenBank/DDBJ whole genome shotgun (WGS) entry which is preliminary data.</text>
</comment>
<reference evidence="2 3" key="1">
    <citation type="journal article" date="2021" name="DNA Res.">
        <title>Genome analysis of Candida subhashii reveals its hybrid nature and dual mitochondrial genome conformations.</title>
        <authorList>
            <person name="Mixao V."/>
            <person name="Hegedusova E."/>
            <person name="Saus E."/>
            <person name="Pryszcz L.P."/>
            <person name="Cillingova A."/>
            <person name="Nosek J."/>
            <person name="Gabaldon T."/>
        </authorList>
    </citation>
    <scope>NUCLEOTIDE SEQUENCE [LARGE SCALE GENOMIC DNA]</scope>
    <source>
        <strain evidence="2 3">CBS 10753</strain>
    </source>
</reference>
<feature type="region of interest" description="Disordered" evidence="1">
    <location>
        <begin position="155"/>
        <end position="178"/>
    </location>
</feature>
<organism evidence="2 3">
    <name type="scientific">[Candida] subhashii</name>
    <dbReference type="NCBI Taxonomy" id="561895"/>
    <lineage>
        <taxon>Eukaryota</taxon>
        <taxon>Fungi</taxon>
        <taxon>Dikarya</taxon>
        <taxon>Ascomycota</taxon>
        <taxon>Saccharomycotina</taxon>
        <taxon>Pichiomycetes</taxon>
        <taxon>Debaryomycetaceae</taxon>
        <taxon>Spathaspora</taxon>
    </lineage>
</organism>
<evidence type="ECO:0000256" key="1">
    <source>
        <dbReference type="SAM" id="MobiDB-lite"/>
    </source>
</evidence>
<feature type="region of interest" description="Disordered" evidence="1">
    <location>
        <begin position="62"/>
        <end position="116"/>
    </location>
</feature>
<feature type="compositionally biased region" description="Low complexity" evidence="1">
    <location>
        <begin position="95"/>
        <end position="104"/>
    </location>
</feature>
<dbReference type="AlphaFoldDB" id="A0A8J5QHR1"/>
<feature type="compositionally biased region" description="Gly residues" evidence="1">
    <location>
        <begin position="82"/>
        <end position="94"/>
    </location>
</feature>
<gene>
    <name evidence="2" type="ORF">J8A68_005149</name>
</gene>
<sequence>MDLNYNEEFQIPDCHPNSDFNNHPSIVGGGGSVHDNIKIEWDYLQLSHQEITQALENNASATTTATTSTSTTTAENSIINGGANGSGGNGGGGPPIEISPSISNQTVQSLRPSFSSEYETDTTDFLGLIDKSDQYTFKLDANFFFDHNNNIVESNHQQQQHHQNHHHSHNNTSTNGYELETTPKHILSTPAFIDHGTPEFLLLQNEIQELNNTHHQHQQHLQQQQHIQQHHNLNQHNHHQQLPHQSNNRFLSSSSFSSQVFQRSISSTSSTPASGPSPIQIDFEEFVTSPIYEWPNDETSTPQNINLLNTNNIQVRLVNLDPKTISDAVRKTIREEFAVQDLFLSGQAPLSAPEIPRAIRKKNDKDVEWTPLSVYKAYTNIKSPTNGKEAYNHLVPYSSCIGTLNYRPKDHAAWKRSPNRRR</sequence>